<evidence type="ECO:0000313" key="3">
    <source>
        <dbReference type="Proteomes" id="UP000267096"/>
    </source>
</evidence>
<evidence type="ECO:0000256" key="1">
    <source>
        <dbReference type="SAM" id="MobiDB-lite"/>
    </source>
</evidence>
<accession>A0A0M3KFK9</accession>
<organism evidence="4">
    <name type="scientific">Anisakis simplex</name>
    <name type="common">Herring worm</name>
    <dbReference type="NCBI Taxonomy" id="6269"/>
    <lineage>
        <taxon>Eukaryota</taxon>
        <taxon>Metazoa</taxon>
        <taxon>Ecdysozoa</taxon>
        <taxon>Nematoda</taxon>
        <taxon>Chromadorea</taxon>
        <taxon>Rhabditida</taxon>
        <taxon>Spirurina</taxon>
        <taxon>Ascaridomorpha</taxon>
        <taxon>Ascaridoidea</taxon>
        <taxon>Anisakidae</taxon>
        <taxon>Anisakis</taxon>
        <taxon>Anisakis simplex complex</taxon>
    </lineage>
</organism>
<dbReference type="Proteomes" id="UP000267096">
    <property type="component" value="Unassembled WGS sequence"/>
</dbReference>
<evidence type="ECO:0000313" key="4">
    <source>
        <dbReference type="WBParaSite" id="ASIM_0001977001-mRNA-1"/>
    </source>
</evidence>
<reference evidence="4" key="1">
    <citation type="submission" date="2017-02" db="UniProtKB">
        <authorList>
            <consortium name="WormBaseParasite"/>
        </authorList>
    </citation>
    <scope>IDENTIFICATION</scope>
</reference>
<protein>
    <submittedName>
        <fullName evidence="4">Polyprotein</fullName>
    </submittedName>
</protein>
<dbReference type="EMBL" id="UYRR01036734">
    <property type="protein sequence ID" value="VDK67826.1"/>
    <property type="molecule type" value="Genomic_DNA"/>
</dbReference>
<feature type="compositionally biased region" description="Polar residues" evidence="1">
    <location>
        <begin position="122"/>
        <end position="132"/>
    </location>
</feature>
<reference evidence="2 3" key="2">
    <citation type="submission" date="2018-11" db="EMBL/GenBank/DDBJ databases">
        <authorList>
            <consortium name="Pathogen Informatics"/>
        </authorList>
    </citation>
    <scope>NUCLEOTIDE SEQUENCE [LARGE SCALE GENOMIC DNA]</scope>
</reference>
<dbReference type="AlphaFoldDB" id="A0A0M3KFK9"/>
<feature type="region of interest" description="Disordered" evidence="1">
    <location>
        <begin position="111"/>
        <end position="132"/>
    </location>
</feature>
<evidence type="ECO:0000313" key="2">
    <source>
        <dbReference type="EMBL" id="VDK67826.1"/>
    </source>
</evidence>
<name>A0A0M3KFK9_ANISI</name>
<keyword evidence="3" id="KW-1185">Reference proteome</keyword>
<dbReference type="WBParaSite" id="ASIM_0001977001-mRNA-1">
    <property type="protein sequence ID" value="ASIM_0001977001-mRNA-1"/>
    <property type="gene ID" value="ASIM_0001977001"/>
</dbReference>
<gene>
    <name evidence="2" type="ORF">ASIM_LOCUS19157</name>
</gene>
<sequence>MNLVSGFGWVHKSDRRISTAHSVKQKFCNDPSDMFKIALLSSVALIASVASTKGGEQYLTECMKMMKPLAEWLGIPDEAVKAGCVKNWNKHYGIDGDSAYLQSLSNLEVSPMEEASSEHNDQQLTVASLNDQNKPQFRIASLNGANEDK</sequence>
<proteinExistence type="predicted"/>